<accession>A0A510UN61</accession>
<gene>
    <name evidence="1" type="ORF">AFI02nite_40550</name>
</gene>
<dbReference type="AlphaFoldDB" id="A0A510UN61"/>
<dbReference type="Proteomes" id="UP000321787">
    <property type="component" value="Unassembled WGS sequence"/>
</dbReference>
<organism evidence="1 2">
    <name type="scientific">Aliivibrio fischeri</name>
    <name type="common">Vibrio fischeri</name>
    <dbReference type="NCBI Taxonomy" id="668"/>
    <lineage>
        <taxon>Bacteria</taxon>
        <taxon>Pseudomonadati</taxon>
        <taxon>Pseudomonadota</taxon>
        <taxon>Gammaproteobacteria</taxon>
        <taxon>Vibrionales</taxon>
        <taxon>Vibrionaceae</taxon>
        <taxon>Aliivibrio</taxon>
    </lineage>
</organism>
<evidence type="ECO:0008006" key="3">
    <source>
        <dbReference type="Google" id="ProtNLM"/>
    </source>
</evidence>
<evidence type="ECO:0000313" key="2">
    <source>
        <dbReference type="Proteomes" id="UP000321787"/>
    </source>
</evidence>
<name>A0A510UN61_ALIFS</name>
<comment type="caution">
    <text evidence="1">The sequence shown here is derived from an EMBL/GenBank/DDBJ whole genome shotgun (WGS) entry which is preliminary data.</text>
</comment>
<dbReference type="SUPFAM" id="SSF52540">
    <property type="entry name" value="P-loop containing nucleoside triphosphate hydrolases"/>
    <property type="match status" value="1"/>
</dbReference>
<proteinExistence type="predicted"/>
<protein>
    <recommendedName>
        <fullName evidence="3">Type IV secretion system protein B4</fullName>
    </recommendedName>
</protein>
<dbReference type="Gene3D" id="1.10.8.730">
    <property type="match status" value="1"/>
</dbReference>
<dbReference type="Gene3D" id="3.40.50.300">
    <property type="entry name" value="P-loop containing nucleotide triphosphate hydrolases"/>
    <property type="match status" value="1"/>
</dbReference>
<evidence type="ECO:0000313" key="1">
    <source>
        <dbReference type="EMBL" id="GEK16019.1"/>
    </source>
</evidence>
<dbReference type="InterPro" id="IPR027417">
    <property type="entry name" value="P-loop_NTPase"/>
</dbReference>
<sequence length="833" mass="93581">MAALNQFIHTFAAMNSVAITDTGSVIGVLELSGVEPAMLSNEDKSLMTRLLRGLIQRLPIHATLTQYYFHQNNAHVSLLPRNNPRAQLVSTRRAHFLNHTRDMNRSHLYWAIEIVPSSALNSKKGLIASFFQALVDKNQRQLLRLALSHRECSLIEEREFIAQCDTLNDTLDKLVLGLSFRSLTNTRLNDGSLFFLQKALVQLSPRYLQENARAPRSDWDKYLATVEVTTVIVEGVHYLKIGASQSVYARIASVQGVGMETVPESAWASELAPVLEKGNYLLFTRFTPFTTREKHAMVSAREGELYRSQVAISDLVLGTASAGAIKEKMNANPRLKETLSELDTIAHDSDKYGLFNSSVVIFDTSVALVRERVKRLNSVLENAEFHLLWESIGLVGAYTQLLLGATSKGLRTSTINTTQAAALSLFYRSNEGLPLWDFGRKKEEALYILEGDDGVPFHYTPFVGDKCLVIGVGPTRSGKTFLKNCIATHFSKLGGMYCAMDIDQGSEPVARFFKEDGAIFRLSDTQTTEGFNPFMIATGPEDDAFRRHMMGLIRLMLQENDAVELQTLNADEQTQLDHAILTTMSQESPELKNFSAMLGQCSPSVHKKLAYFKRGGLYGNLFDNDVDAIGVLDKPFSVYNTEGVKDYPKLATLVNTELFFRAVRLFENPLHRERAKFLEVDECQYVLSQKGAAEFLIKKARTWFKHGGGMGFWTQSPKHYSALEEWSTLRSAATTFIFMSDKEMEEQEYKDAFPFLTSHECNIILNLIPRKQAFIKQMDIGVAKIVNLHVEPEQYVIATSRPHEAALAQRIYGEESDIDVAIDRIVDELGLRK</sequence>
<reference evidence="1 2" key="1">
    <citation type="submission" date="2019-07" db="EMBL/GenBank/DDBJ databases">
        <title>Whole genome shotgun sequence of Aliivibrio fischeri NBRC 101058.</title>
        <authorList>
            <person name="Hosoyama A."/>
            <person name="Uohara A."/>
            <person name="Ohji S."/>
            <person name="Ichikawa N."/>
        </authorList>
    </citation>
    <scope>NUCLEOTIDE SEQUENCE [LARGE SCALE GENOMIC DNA]</scope>
    <source>
        <strain evidence="1 2">NBRC 101058</strain>
    </source>
</reference>
<dbReference type="EMBL" id="BJTZ01000055">
    <property type="protein sequence ID" value="GEK16019.1"/>
    <property type="molecule type" value="Genomic_DNA"/>
</dbReference>